<reference evidence="2 3" key="1">
    <citation type="submission" date="2021-06" db="EMBL/GenBank/DDBJ databases">
        <authorList>
            <person name="Palmer J.M."/>
        </authorList>
    </citation>
    <scope>NUCLEOTIDE SEQUENCE [LARGE SCALE GENOMIC DNA]</scope>
    <source>
        <strain evidence="2 3">GA_2019</strain>
        <tissue evidence="2">Muscle</tissue>
    </source>
</reference>
<comment type="caution">
    <text evidence="2">The sequence shown here is derived from an EMBL/GenBank/DDBJ whole genome shotgun (WGS) entry which is preliminary data.</text>
</comment>
<dbReference type="EMBL" id="JAHRIO010032630">
    <property type="protein sequence ID" value="MEQ2169328.1"/>
    <property type="molecule type" value="Genomic_DNA"/>
</dbReference>
<keyword evidence="3" id="KW-1185">Reference proteome</keyword>
<evidence type="ECO:0000256" key="1">
    <source>
        <dbReference type="SAM" id="MobiDB-lite"/>
    </source>
</evidence>
<sequence>MFSESGSASSRLTSVDVLHSTAGQKQETGMLREDDHPVWVQLRMVTRSSQELGLQTVTTSWKLTASSEPSAEKQQHSGTRSNPNRAGFSPSVWAGSASCQALKCPSLLQESSMVVRLLAAWSKHMAVIRASWGAEMVVFSTKLPVKEVWMEIKNNRNITTKVLFKQDKYLSRRDHLSVKKMTAPLSLFIKRPQL</sequence>
<gene>
    <name evidence="2" type="ORF">GOODEAATRI_024085</name>
</gene>
<name>A0ABV0ND71_9TELE</name>
<feature type="region of interest" description="Disordered" evidence="1">
    <location>
        <begin position="63"/>
        <end position="87"/>
    </location>
</feature>
<evidence type="ECO:0000313" key="3">
    <source>
        <dbReference type="Proteomes" id="UP001476798"/>
    </source>
</evidence>
<accession>A0ABV0ND71</accession>
<evidence type="ECO:0000313" key="2">
    <source>
        <dbReference type="EMBL" id="MEQ2169328.1"/>
    </source>
</evidence>
<protein>
    <submittedName>
        <fullName evidence="2">Uncharacterized protein</fullName>
    </submittedName>
</protein>
<proteinExistence type="predicted"/>
<dbReference type="Proteomes" id="UP001476798">
    <property type="component" value="Unassembled WGS sequence"/>
</dbReference>
<organism evidence="2 3">
    <name type="scientific">Goodea atripinnis</name>
    <dbReference type="NCBI Taxonomy" id="208336"/>
    <lineage>
        <taxon>Eukaryota</taxon>
        <taxon>Metazoa</taxon>
        <taxon>Chordata</taxon>
        <taxon>Craniata</taxon>
        <taxon>Vertebrata</taxon>
        <taxon>Euteleostomi</taxon>
        <taxon>Actinopterygii</taxon>
        <taxon>Neopterygii</taxon>
        <taxon>Teleostei</taxon>
        <taxon>Neoteleostei</taxon>
        <taxon>Acanthomorphata</taxon>
        <taxon>Ovalentaria</taxon>
        <taxon>Atherinomorphae</taxon>
        <taxon>Cyprinodontiformes</taxon>
        <taxon>Goodeidae</taxon>
        <taxon>Goodea</taxon>
    </lineage>
</organism>